<evidence type="ECO:0000256" key="3">
    <source>
        <dbReference type="ARBA" id="ARBA00023210"/>
    </source>
</evidence>
<gene>
    <name evidence="6" type="primary">minC</name>
    <name evidence="9" type="ORF">SMCB_2231</name>
</gene>
<keyword evidence="3 6" id="KW-0717">Septation</keyword>
<evidence type="ECO:0000259" key="8">
    <source>
        <dbReference type="Pfam" id="PF05209"/>
    </source>
</evidence>
<dbReference type="HAMAP" id="MF_00267">
    <property type="entry name" value="MinC"/>
    <property type="match status" value="1"/>
</dbReference>
<dbReference type="EMBL" id="AP014569">
    <property type="protein sequence ID" value="BAO84459.1"/>
    <property type="molecule type" value="Genomic_DNA"/>
</dbReference>
<comment type="subunit">
    <text evidence="6">Interacts with MinD and FtsZ.</text>
</comment>
<dbReference type="GO" id="GO:0051302">
    <property type="term" value="P:regulation of cell division"/>
    <property type="evidence" value="ECO:0007669"/>
    <property type="project" value="InterPro"/>
</dbReference>
<comment type="function">
    <text evidence="5 6">Cell division inhibitor that blocks the formation of polar Z ring septums. Rapidly oscillates between the poles of the cell to destabilize FtsZ filaments that have formed before they mature into polar Z rings. Prevents FtsZ polymerization.</text>
</comment>
<dbReference type="Gene3D" id="2.160.20.70">
    <property type="match status" value="1"/>
</dbReference>
<evidence type="ECO:0000256" key="1">
    <source>
        <dbReference type="ARBA" id="ARBA00006291"/>
    </source>
</evidence>
<keyword evidence="4 6" id="KW-0131">Cell cycle</keyword>
<dbReference type="OrthoDB" id="9794530at2"/>
<organism evidence="9 10">
    <name type="scientific">Serpentinimonas maccroryi</name>
    <dbReference type="NCBI Taxonomy" id="1458426"/>
    <lineage>
        <taxon>Bacteria</taxon>
        <taxon>Pseudomonadati</taxon>
        <taxon>Pseudomonadota</taxon>
        <taxon>Betaproteobacteria</taxon>
        <taxon>Burkholderiales</taxon>
        <taxon>Comamonadaceae</taxon>
        <taxon>Serpentinimonas</taxon>
    </lineage>
</organism>
<keyword evidence="2 6" id="KW-0132">Cell division</keyword>
<evidence type="ECO:0000259" key="7">
    <source>
        <dbReference type="Pfam" id="PF03775"/>
    </source>
</evidence>
<dbReference type="STRING" id="1458426.SMCB_2231"/>
<accession>A0A060P000</accession>
<dbReference type="Proteomes" id="UP000066014">
    <property type="component" value="Chromosome"/>
</dbReference>
<dbReference type="NCBIfam" id="TIGR01222">
    <property type="entry name" value="minC"/>
    <property type="match status" value="1"/>
</dbReference>
<evidence type="ECO:0000313" key="9">
    <source>
        <dbReference type="EMBL" id="BAO84459.1"/>
    </source>
</evidence>
<dbReference type="PANTHER" id="PTHR34108">
    <property type="entry name" value="SEPTUM SITE-DETERMINING PROTEIN MINC"/>
    <property type="match status" value="1"/>
</dbReference>
<dbReference type="InterPro" id="IPR036145">
    <property type="entry name" value="MinC_C_sf"/>
</dbReference>
<evidence type="ECO:0000256" key="5">
    <source>
        <dbReference type="ARBA" id="ARBA00025606"/>
    </source>
</evidence>
<feature type="domain" description="Septum formation inhibitor MinC C-terminal" evidence="7">
    <location>
        <begin position="135"/>
        <end position="230"/>
    </location>
</feature>
<sequence>MSFELKSTHWPLLALALRSADTQRLMQDWQQRYGDAAGFFDQDALLLDFSALPDSEPALADLSALLALLRAAHLQPVAYRGGSAAVRQQAAAAGLVRADDAMDAVQALTASAASSAIEPTPTPAPERLAVGALLIDRPLRSGQQVYARGRDLIVTAMVNPGAEVVADGHIHIYAPLRGKAIAGARGDENACIFATCLEAELLSIAGTYRTSEVPLPPEVRSKAARVRLQRHNDAERLLIEAIA</sequence>
<dbReference type="GO" id="GO:1901891">
    <property type="term" value="P:regulation of cell septum assembly"/>
    <property type="evidence" value="ECO:0007669"/>
    <property type="project" value="InterPro"/>
</dbReference>
<dbReference type="InterPro" id="IPR005526">
    <property type="entry name" value="Septum_form_inhib_MinC_C"/>
</dbReference>
<dbReference type="GO" id="GO:0000917">
    <property type="term" value="P:division septum assembly"/>
    <property type="evidence" value="ECO:0007669"/>
    <property type="project" value="UniProtKB-KW"/>
</dbReference>
<dbReference type="InterPro" id="IPR013033">
    <property type="entry name" value="MinC"/>
</dbReference>
<comment type="similarity">
    <text evidence="1 6">Belongs to the MinC family.</text>
</comment>
<evidence type="ECO:0000256" key="2">
    <source>
        <dbReference type="ARBA" id="ARBA00022618"/>
    </source>
</evidence>
<dbReference type="SUPFAM" id="SSF63848">
    <property type="entry name" value="Cell-division inhibitor MinC, C-terminal domain"/>
    <property type="match status" value="1"/>
</dbReference>
<name>A0A060P000_9BURK</name>
<dbReference type="PANTHER" id="PTHR34108:SF1">
    <property type="entry name" value="SEPTUM SITE-DETERMINING PROTEIN MINC"/>
    <property type="match status" value="1"/>
</dbReference>
<proteinExistence type="inferred from homology"/>
<dbReference type="RefSeq" id="WP_045537050.1">
    <property type="nucleotide sequence ID" value="NZ_AP014569.1"/>
</dbReference>
<dbReference type="InterPro" id="IPR016098">
    <property type="entry name" value="CAP/MinC_C"/>
</dbReference>
<keyword evidence="10" id="KW-1185">Reference proteome</keyword>
<evidence type="ECO:0000256" key="4">
    <source>
        <dbReference type="ARBA" id="ARBA00023306"/>
    </source>
</evidence>
<dbReference type="Pfam" id="PF03775">
    <property type="entry name" value="MinC_C"/>
    <property type="match status" value="1"/>
</dbReference>
<dbReference type="InterPro" id="IPR007874">
    <property type="entry name" value="MinC_N"/>
</dbReference>
<dbReference type="Pfam" id="PF05209">
    <property type="entry name" value="MinC_N"/>
    <property type="match status" value="1"/>
</dbReference>
<protein>
    <recommendedName>
        <fullName evidence="6">Probable septum site-determining protein MinC</fullName>
    </recommendedName>
</protein>
<evidence type="ECO:0000256" key="6">
    <source>
        <dbReference type="HAMAP-Rule" id="MF_00267"/>
    </source>
</evidence>
<dbReference type="AlphaFoldDB" id="A0A060P000"/>
<dbReference type="GO" id="GO:0000902">
    <property type="term" value="P:cell morphogenesis"/>
    <property type="evidence" value="ECO:0007669"/>
    <property type="project" value="InterPro"/>
</dbReference>
<reference evidence="9 10" key="1">
    <citation type="journal article" date="2014" name="Nat. Commun.">
        <title>Physiological and genomic features of highly alkaliphilic hydrogen-utilizing Betaproteobacteria from a continental serpentinizing site.</title>
        <authorList>
            <person name="Suzuki S."/>
            <person name="Kuenen J.G."/>
            <person name="Schipper K."/>
            <person name="van der Velde S."/>
            <person name="Ishii S."/>
            <person name="Wu A."/>
            <person name="Sorokin D.Y."/>
            <person name="Tenney A."/>
            <person name="Meng X.Y."/>
            <person name="Morrill P.L."/>
            <person name="Kamagata Y."/>
            <person name="Muyzer G."/>
            <person name="Nealson K.H."/>
        </authorList>
    </citation>
    <scope>NUCLEOTIDE SEQUENCE [LARGE SCALE GENOMIC DNA]</scope>
    <source>
        <strain evidence="9 10">B1</strain>
    </source>
</reference>
<dbReference type="HOGENOM" id="CLU_067812_0_1_4"/>
<dbReference type="KEGG" id="cbab:SMCB_2231"/>
<feature type="domain" description="Septum formation inhibitor MinC N-terminal" evidence="8">
    <location>
        <begin position="3"/>
        <end position="76"/>
    </location>
</feature>
<evidence type="ECO:0000313" key="10">
    <source>
        <dbReference type="Proteomes" id="UP000066014"/>
    </source>
</evidence>
<dbReference type="Gene3D" id="3.30.70.260">
    <property type="match status" value="1"/>
</dbReference>